<evidence type="ECO:0000313" key="6">
    <source>
        <dbReference type="EnsemblMetazoa" id="XP_014251550.1"/>
    </source>
</evidence>
<dbReference type="InterPro" id="IPR007274">
    <property type="entry name" value="Cop_transporter"/>
</dbReference>
<keyword evidence="7" id="KW-1185">Reference proteome</keyword>
<keyword evidence="2 4" id="KW-1133">Transmembrane helix</keyword>
<evidence type="ECO:0000256" key="3">
    <source>
        <dbReference type="ARBA" id="ARBA00023136"/>
    </source>
</evidence>
<feature type="transmembrane region" description="Helical" evidence="4">
    <location>
        <begin position="65"/>
        <end position="88"/>
    </location>
</feature>
<feature type="transmembrane region" description="Helical" evidence="4">
    <location>
        <begin position="163"/>
        <end position="191"/>
    </location>
</feature>
<feature type="region of interest" description="Disordered" evidence="5">
    <location>
        <begin position="1"/>
        <end position="41"/>
    </location>
</feature>
<dbReference type="OrthoDB" id="161814at2759"/>
<protein>
    <recommendedName>
        <fullName evidence="4">Copper transport protein</fullName>
    </recommendedName>
</protein>
<dbReference type="Pfam" id="PF04145">
    <property type="entry name" value="Ctr"/>
    <property type="match status" value="1"/>
</dbReference>
<dbReference type="CTD" id="31601"/>
<dbReference type="GeneID" id="106667846"/>
<dbReference type="AlphaFoldDB" id="A0A8I6RS68"/>
<keyword evidence="4" id="KW-0813">Transport</keyword>
<keyword evidence="4" id="KW-0406">Ion transport</keyword>
<dbReference type="KEGG" id="clec:106667846"/>
<dbReference type="EnsemblMetazoa" id="XM_014396064.2">
    <property type="protein sequence ID" value="XP_014251550.1"/>
    <property type="gene ID" value="LOC106667846"/>
</dbReference>
<dbReference type="OMA" id="AKTVACH"/>
<comment type="subcellular location">
    <subcellularLocation>
        <location evidence="4">Membrane</location>
        <topology evidence="4">Multi-pass membrane protein</topology>
    </subcellularLocation>
</comment>
<keyword evidence="3 4" id="KW-0472">Membrane</keyword>
<comment type="similarity">
    <text evidence="4">Belongs to the copper transporter (Ctr) (TC 1.A.56) family. SLC31A subfamily.</text>
</comment>
<sequence length="206" mass="23804">MDDHSHHDHFGHGDTDYNSSHQDHSIPGHDHSSDSHATHDHSSHAGHMMMMTFHFGYNEAILFDFWNVSTIAGFISSFIGIFVVSLIYEGIKYYREYLFWENLNNTHYKSVTNGRARSSSLPGGVEPITSIQDVLHKQPAPRIWSWFNAMQTMLHMLQMTISYLLMLIFMTFNVWLCLAVVLGSSTGYFFFGWKKTLVVDRNEHCH</sequence>
<dbReference type="GO" id="GO:0005375">
    <property type="term" value="F:copper ion transmembrane transporter activity"/>
    <property type="evidence" value="ECO:0007669"/>
    <property type="project" value="UniProtKB-UniRule"/>
</dbReference>
<evidence type="ECO:0000256" key="2">
    <source>
        <dbReference type="ARBA" id="ARBA00022989"/>
    </source>
</evidence>
<keyword evidence="1 4" id="KW-0812">Transmembrane</keyword>
<dbReference type="RefSeq" id="XP_014251550.1">
    <property type="nucleotide sequence ID" value="XM_014396064.2"/>
</dbReference>
<evidence type="ECO:0000256" key="4">
    <source>
        <dbReference type="RuleBase" id="RU367022"/>
    </source>
</evidence>
<proteinExistence type="inferred from homology"/>
<keyword evidence="4" id="KW-0186">Copper</keyword>
<keyword evidence="4" id="KW-0187">Copper transport</keyword>
<name>A0A8I6RS68_CIMLE</name>
<evidence type="ECO:0000256" key="1">
    <source>
        <dbReference type="ARBA" id="ARBA00022692"/>
    </source>
</evidence>
<reference evidence="6" key="1">
    <citation type="submission" date="2022-01" db="UniProtKB">
        <authorList>
            <consortium name="EnsemblMetazoa"/>
        </authorList>
    </citation>
    <scope>IDENTIFICATION</scope>
</reference>
<evidence type="ECO:0000256" key="5">
    <source>
        <dbReference type="SAM" id="MobiDB-lite"/>
    </source>
</evidence>
<accession>A0A8I6RS68</accession>
<dbReference type="PANTHER" id="PTHR12483">
    <property type="entry name" value="SOLUTE CARRIER FAMILY 31 COPPER TRANSPORTERS"/>
    <property type="match status" value="1"/>
</dbReference>
<dbReference type="Proteomes" id="UP000494040">
    <property type="component" value="Unassembled WGS sequence"/>
</dbReference>
<dbReference type="PANTHER" id="PTHR12483:SF115">
    <property type="entry name" value="COPPER TRANSPORT PROTEIN"/>
    <property type="match status" value="1"/>
</dbReference>
<dbReference type="GO" id="GO:0016020">
    <property type="term" value="C:membrane"/>
    <property type="evidence" value="ECO:0007669"/>
    <property type="project" value="UniProtKB-SubCell"/>
</dbReference>
<organism evidence="6 7">
    <name type="scientific">Cimex lectularius</name>
    <name type="common">Bed bug</name>
    <name type="synonym">Acanthia lectularia</name>
    <dbReference type="NCBI Taxonomy" id="79782"/>
    <lineage>
        <taxon>Eukaryota</taxon>
        <taxon>Metazoa</taxon>
        <taxon>Ecdysozoa</taxon>
        <taxon>Arthropoda</taxon>
        <taxon>Hexapoda</taxon>
        <taxon>Insecta</taxon>
        <taxon>Pterygota</taxon>
        <taxon>Neoptera</taxon>
        <taxon>Paraneoptera</taxon>
        <taxon>Hemiptera</taxon>
        <taxon>Heteroptera</taxon>
        <taxon>Panheteroptera</taxon>
        <taxon>Cimicomorpha</taxon>
        <taxon>Cimicidae</taxon>
        <taxon>Cimex</taxon>
    </lineage>
</organism>
<evidence type="ECO:0000313" key="7">
    <source>
        <dbReference type="Proteomes" id="UP000494040"/>
    </source>
</evidence>